<evidence type="ECO:0000313" key="2">
    <source>
        <dbReference type="EMBL" id="GBG86854.1"/>
    </source>
</evidence>
<feature type="compositionally biased region" description="Low complexity" evidence="1">
    <location>
        <begin position="1"/>
        <end position="22"/>
    </location>
</feature>
<dbReference type="Gramene" id="GBG86854">
    <property type="protein sequence ID" value="GBG86854"/>
    <property type="gene ID" value="CBR_g42137"/>
</dbReference>
<reference evidence="2 3" key="1">
    <citation type="journal article" date="2018" name="Cell">
        <title>The Chara Genome: Secondary Complexity and Implications for Plant Terrestrialization.</title>
        <authorList>
            <person name="Nishiyama T."/>
            <person name="Sakayama H."/>
            <person name="Vries J.D."/>
            <person name="Buschmann H."/>
            <person name="Saint-Marcoux D."/>
            <person name="Ullrich K.K."/>
            <person name="Haas F.B."/>
            <person name="Vanderstraeten L."/>
            <person name="Becker D."/>
            <person name="Lang D."/>
            <person name="Vosolsobe S."/>
            <person name="Rombauts S."/>
            <person name="Wilhelmsson P.K.I."/>
            <person name="Janitza P."/>
            <person name="Kern R."/>
            <person name="Heyl A."/>
            <person name="Rumpler F."/>
            <person name="Villalobos L.I.A.C."/>
            <person name="Clay J.M."/>
            <person name="Skokan R."/>
            <person name="Toyoda A."/>
            <person name="Suzuki Y."/>
            <person name="Kagoshima H."/>
            <person name="Schijlen E."/>
            <person name="Tajeshwar N."/>
            <person name="Catarino B."/>
            <person name="Hetherington A.J."/>
            <person name="Saltykova A."/>
            <person name="Bonnot C."/>
            <person name="Breuninger H."/>
            <person name="Symeonidi A."/>
            <person name="Radhakrishnan G.V."/>
            <person name="Van Nieuwerburgh F."/>
            <person name="Deforce D."/>
            <person name="Chang C."/>
            <person name="Karol K.G."/>
            <person name="Hedrich R."/>
            <person name="Ulvskov P."/>
            <person name="Glockner G."/>
            <person name="Delwiche C.F."/>
            <person name="Petrasek J."/>
            <person name="Van de Peer Y."/>
            <person name="Friml J."/>
            <person name="Beilby M."/>
            <person name="Dolan L."/>
            <person name="Kohara Y."/>
            <person name="Sugano S."/>
            <person name="Fujiyama A."/>
            <person name="Delaux P.-M."/>
            <person name="Quint M."/>
            <person name="TheiBen G."/>
            <person name="Hagemann M."/>
            <person name="Harholt J."/>
            <person name="Dunand C."/>
            <person name="Zachgo S."/>
            <person name="Langdale J."/>
            <person name="Maumus F."/>
            <person name="Straeten D.V.D."/>
            <person name="Gould S.B."/>
            <person name="Rensing S.A."/>
        </authorList>
    </citation>
    <scope>NUCLEOTIDE SEQUENCE [LARGE SCALE GENOMIC DNA]</scope>
    <source>
        <strain evidence="2 3">S276</strain>
    </source>
</reference>
<organism evidence="2 3">
    <name type="scientific">Chara braunii</name>
    <name type="common">Braun's stonewort</name>
    <dbReference type="NCBI Taxonomy" id="69332"/>
    <lineage>
        <taxon>Eukaryota</taxon>
        <taxon>Viridiplantae</taxon>
        <taxon>Streptophyta</taxon>
        <taxon>Charophyceae</taxon>
        <taxon>Charales</taxon>
        <taxon>Characeae</taxon>
        <taxon>Chara</taxon>
    </lineage>
</organism>
<sequence>MQSTLHTLGTTRGTTLEMTRGTPVPAGSYHMYPQGRLAKDRRAAPAEHNSLRVTEDGGDVKVALAFDIHEETVRALHKPLQLVLLLFRRADAADRYRKITSPAMEEEEEKEEEEEEEEEEGKEEVEEAREEEGGGEVSNARLCGGRWVKLIDDGHPGLIEVKWCRNRFTPFLVIDPEPDAKPRRRDAEEFIEVLSVDLETLQRRLYGGQMLPSSIISCSMAISYLQQSALL</sequence>
<feature type="compositionally biased region" description="Acidic residues" evidence="1">
    <location>
        <begin position="104"/>
        <end position="134"/>
    </location>
</feature>
<dbReference type="AlphaFoldDB" id="A0A388LX06"/>
<dbReference type="EMBL" id="BFEA01000582">
    <property type="protein sequence ID" value="GBG86854.1"/>
    <property type="molecule type" value="Genomic_DNA"/>
</dbReference>
<keyword evidence="3" id="KW-1185">Reference proteome</keyword>
<evidence type="ECO:0000313" key="3">
    <source>
        <dbReference type="Proteomes" id="UP000265515"/>
    </source>
</evidence>
<comment type="caution">
    <text evidence="2">The sequence shown here is derived from an EMBL/GenBank/DDBJ whole genome shotgun (WGS) entry which is preliminary data.</text>
</comment>
<accession>A0A388LX06</accession>
<dbReference type="Gene3D" id="3.90.79.10">
    <property type="entry name" value="Nucleoside Triphosphate Pyrophosphohydrolase"/>
    <property type="match status" value="1"/>
</dbReference>
<protein>
    <submittedName>
        <fullName evidence="2">Uncharacterized protein</fullName>
    </submittedName>
</protein>
<proteinExistence type="predicted"/>
<feature type="region of interest" description="Disordered" evidence="1">
    <location>
        <begin position="1"/>
        <end position="29"/>
    </location>
</feature>
<feature type="region of interest" description="Disordered" evidence="1">
    <location>
        <begin position="101"/>
        <end position="137"/>
    </location>
</feature>
<dbReference type="Proteomes" id="UP000265515">
    <property type="component" value="Unassembled WGS sequence"/>
</dbReference>
<name>A0A388LX06_CHABU</name>
<dbReference type="OrthoDB" id="185493at2759"/>
<evidence type="ECO:0000256" key="1">
    <source>
        <dbReference type="SAM" id="MobiDB-lite"/>
    </source>
</evidence>
<gene>
    <name evidence="2" type="ORF">CBR_g42137</name>
</gene>